<evidence type="ECO:0000256" key="7">
    <source>
        <dbReference type="ARBA" id="ARBA00022619"/>
    </source>
</evidence>
<dbReference type="PANTHER" id="PTHR21098">
    <property type="entry name" value="RIBOFLAVIN SYNTHASE ALPHA CHAIN"/>
    <property type="match status" value="1"/>
</dbReference>
<dbReference type="FunFam" id="2.40.30.20:FF:000003">
    <property type="entry name" value="Riboflavin synthase, alpha subunit"/>
    <property type="match status" value="1"/>
</dbReference>
<dbReference type="FunFam" id="2.40.30.20:FF:000004">
    <property type="entry name" value="Riboflavin synthase, alpha subunit"/>
    <property type="match status" value="1"/>
</dbReference>
<keyword evidence="8 13" id="KW-0808">Transferase</keyword>
<evidence type="ECO:0000256" key="6">
    <source>
        <dbReference type="ARBA" id="ARBA00013950"/>
    </source>
</evidence>
<dbReference type="Gene3D" id="2.40.30.20">
    <property type="match status" value="2"/>
</dbReference>
<dbReference type="PIRSF" id="PIRSF000498">
    <property type="entry name" value="Riboflavin_syn_A"/>
    <property type="match status" value="1"/>
</dbReference>
<name>A0A518DWT5_9BACT</name>
<reference evidence="13 14" key="1">
    <citation type="submission" date="2019-02" db="EMBL/GenBank/DDBJ databases">
        <title>Deep-cultivation of Planctomycetes and their phenomic and genomic characterization uncovers novel biology.</title>
        <authorList>
            <person name="Wiegand S."/>
            <person name="Jogler M."/>
            <person name="Boedeker C."/>
            <person name="Pinto D."/>
            <person name="Vollmers J."/>
            <person name="Rivas-Marin E."/>
            <person name="Kohn T."/>
            <person name="Peeters S.H."/>
            <person name="Heuer A."/>
            <person name="Rast P."/>
            <person name="Oberbeckmann S."/>
            <person name="Bunk B."/>
            <person name="Jeske O."/>
            <person name="Meyerdierks A."/>
            <person name="Storesund J.E."/>
            <person name="Kallscheuer N."/>
            <person name="Luecker S."/>
            <person name="Lage O.M."/>
            <person name="Pohl T."/>
            <person name="Merkel B.J."/>
            <person name="Hornburger P."/>
            <person name="Mueller R.-W."/>
            <person name="Bruemmer F."/>
            <person name="Labrenz M."/>
            <person name="Spormann A.M."/>
            <person name="Op den Camp H."/>
            <person name="Overmann J."/>
            <person name="Amann R."/>
            <person name="Jetten M.S.M."/>
            <person name="Mascher T."/>
            <person name="Medema M.H."/>
            <person name="Devos D.P."/>
            <person name="Kaster A.-K."/>
            <person name="Ovreas L."/>
            <person name="Rohde M."/>
            <person name="Galperin M.Y."/>
            <person name="Jogler C."/>
        </authorList>
    </citation>
    <scope>NUCLEOTIDE SEQUENCE [LARGE SCALE GENOMIC DNA]</scope>
    <source>
        <strain evidence="13 14">Pla85_3_4</strain>
    </source>
</reference>
<evidence type="ECO:0000256" key="3">
    <source>
        <dbReference type="ARBA" id="ARBA00004887"/>
    </source>
</evidence>
<evidence type="ECO:0000256" key="4">
    <source>
        <dbReference type="ARBA" id="ARBA00011233"/>
    </source>
</evidence>
<evidence type="ECO:0000256" key="8">
    <source>
        <dbReference type="ARBA" id="ARBA00022679"/>
    </source>
</evidence>
<comment type="pathway">
    <text evidence="3">Cofactor biosynthesis; riboflavin biosynthesis; riboflavin from 2-hydroxy-3-oxobutyl phosphate and 5-amino-6-(D-ribitylamino)uracil: step 2/2.</text>
</comment>
<evidence type="ECO:0000259" key="12">
    <source>
        <dbReference type="PROSITE" id="PS51177"/>
    </source>
</evidence>
<evidence type="ECO:0000256" key="10">
    <source>
        <dbReference type="NCBIfam" id="TIGR00187"/>
    </source>
</evidence>
<evidence type="ECO:0000256" key="1">
    <source>
        <dbReference type="ARBA" id="ARBA00000968"/>
    </source>
</evidence>
<dbReference type="CDD" id="cd00402">
    <property type="entry name" value="Riboflavin_synthase_like"/>
    <property type="match status" value="1"/>
</dbReference>
<dbReference type="InterPro" id="IPR001783">
    <property type="entry name" value="Lumazine-bd"/>
</dbReference>
<dbReference type="GO" id="GO:0009231">
    <property type="term" value="P:riboflavin biosynthetic process"/>
    <property type="evidence" value="ECO:0007669"/>
    <property type="project" value="UniProtKB-KW"/>
</dbReference>
<accession>A0A518DWT5</accession>
<dbReference type="InterPro" id="IPR023366">
    <property type="entry name" value="ATP_synth_asu-like_sf"/>
</dbReference>
<feature type="domain" description="Lumazine-binding" evidence="12">
    <location>
        <begin position="1"/>
        <end position="96"/>
    </location>
</feature>
<keyword evidence="9" id="KW-0677">Repeat</keyword>
<dbReference type="KEGG" id="lcre:Pla8534_41180"/>
<dbReference type="PANTHER" id="PTHR21098:SF12">
    <property type="entry name" value="RIBOFLAVIN SYNTHASE"/>
    <property type="match status" value="1"/>
</dbReference>
<dbReference type="EMBL" id="CP036433">
    <property type="protein sequence ID" value="QDU96298.1"/>
    <property type="molecule type" value="Genomic_DNA"/>
</dbReference>
<dbReference type="NCBIfam" id="NF006767">
    <property type="entry name" value="PRK09289.1"/>
    <property type="match status" value="1"/>
</dbReference>
<comment type="catalytic activity">
    <reaction evidence="1">
        <text>2 6,7-dimethyl-8-(1-D-ribityl)lumazine + H(+) = 5-amino-6-(D-ribitylamino)uracil + riboflavin</text>
        <dbReference type="Rhea" id="RHEA:20772"/>
        <dbReference type="ChEBI" id="CHEBI:15378"/>
        <dbReference type="ChEBI" id="CHEBI:15934"/>
        <dbReference type="ChEBI" id="CHEBI:57986"/>
        <dbReference type="ChEBI" id="CHEBI:58201"/>
        <dbReference type="EC" id="2.5.1.9"/>
    </reaction>
</comment>
<protein>
    <recommendedName>
        <fullName evidence="6 10">Riboflavin synthase</fullName>
        <ecNumber evidence="5 10">2.5.1.9</ecNumber>
    </recommendedName>
</protein>
<dbReference type="RefSeq" id="WP_145054940.1">
    <property type="nucleotide sequence ID" value="NZ_CP036433.1"/>
</dbReference>
<gene>
    <name evidence="13" type="primary">ribE</name>
    <name evidence="13" type="ORF">Pla8534_41180</name>
</gene>
<dbReference type="Proteomes" id="UP000317648">
    <property type="component" value="Chromosome"/>
</dbReference>
<proteinExistence type="predicted"/>
<feature type="domain" description="Lumazine-binding" evidence="12">
    <location>
        <begin position="97"/>
        <end position="193"/>
    </location>
</feature>
<dbReference type="InterPro" id="IPR017938">
    <property type="entry name" value="Riboflavin_synthase-like_b-brl"/>
</dbReference>
<evidence type="ECO:0000256" key="5">
    <source>
        <dbReference type="ARBA" id="ARBA00012827"/>
    </source>
</evidence>
<dbReference type="NCBIfam" id="TIGR00187">
    <property type="entry name" value="ribE"/>
    <property type="match status" value="1"/>
</dbReference>
<feature type="repeat" description="Lumazine-binding" evidence="11">
    <location>
        <begin position="1"/>
        <end position="96"/>
    </location>
</feature>
<organism evidence="13 14">
    <name type="scientific">Lignipirellula cremea</name>
    <dbReference type="NCBI Taxonomy" id="2528010"/>
    <lineage>
        <taxon>Bacteria</taxon>
        <taxon>Pseudomonadati</taxon>
        <taxon>Planctomycetota</taxon>
        <taxon>Planctomycetia</taxon>
        <taxon>Pirellulales</taxon>
        <taxon>Pirellulaceae</taxon>
        <taxon>Lignipirellula</taxon>
    </lineage>
</organism>
<dbReference type="PROSITE" id="PS51177">
    <property type="entry name" value="LUMAZINE_BIND"/>
    <property type="match status" value="2"/>
</dbReference>
<keyword evidence="7" id="KW-0686">Riboflavin biosynthesis</keyword>
<dbReference type="GO" id="GO:0004746">
    <property type="term" value="F:riboflavin synthase activity"/>
    <property type="evidence" value="ECO:0007669"/>
    <property type="project" value="UniProtKB-UniRule"/>
</dbReference>
<dbReference type="Pfam" id="PF00677">
    <property type="entry name" value="Lum_binding"/>
    <property type="match status" value="2"/>
</dbReference>
<evidence type="ECO:0000256" key="2">
    <source>
        <dbReference type="ARBA" id="ARBA00002803"/>
    </source>
</evidence>
<dbReference type="AlphaFoldDB" id="A0A518DWT5"/>
<evidence type="ECO:0000313" key="14">
    <source>
        <dbReference type="Proteomes" id="UP000317648"/>
    </source>
</evidence>
<feature type="repeat" description="Lumazine-binding" evidence="11">
    <location>
        <begin position="97"/>
        <end position="193"/>
    </location>
</feature>
<dbReference type="SUPFAM" id="SSF63380">
    <property type="entry name" value="Riboflavin synthase domain-like"/>
    <property type="match status" value="2"/>
</dbReference>
<dbReference type="OrthoDB" id="9788537at2"/>
<evidence type="ECO:0000313" key="13">
    <source>
        <dbReference type="EMBL" id="QDU96298.1"/>
    </source>
</evidence>
<sequence>MFTGLVEATGALTGVEVRPPGVRMSFHCPLIAGDAELGDSIAVNGCCLTVVARDGDVIAFDAGLETLSRTNLGRLRNDDRVNLERSLAVGDRMGGHYVSGHVDGVGRIDQRHDEADWSTFWFWSPPRLTRQMVSKGSITIDGVSLTLVNVEKERFSVALIPHTLSATTLGAMAPGHSVNLETDLLAKYVERQMAFVFPPAQPPAP</sequence>
<keyword evidence="14" id="KW-1185">Reference proteome</keyword>
<evidence type="ECO:0000256" key="11">
    <source>
        <dbReference type="PROSITE-ProRule" id="PRU00524"/>
    </source>
</evidence>
<comment type="subunit">
    <text evidence="4">Homotrimer.</text>
</comment>
<evidence type="ECO:0000256" key="9">
    <source>
        <dbReference type="ARBA" id="ARBA00022737"/>
    </source>
</evidence>
<dbReference type="EC" id="2.5.1.9" evidence="5 10"/>
<dbReference type="InterPro" id="IPR026017">
    <property type="entry name" value="Lumazine-bd_dom"/>
</dbReference>
<comment type="function">
    <text evidence="2">Catalyzes the dismutation of two molecules of 6,7-dimethyl-8-ribityllumazine, resulting in the formation of riboflavin and 5-amino-6-(D-ribitylamino)uracil.</text>
</comment>